<keyword evidence="4 6" id="KW-0808">Transferase</keyword>
<dbReference type="Gene3D" id="3.30.950.10">
    <property type="entry name" value="Methyltransferase, Cobalt-precorrin-4 Transmethylase, Domain 2"/>
    <property type="match status" value="1"/>
</dbReference>
<comment type="caution">
    <text evidence="9">The sequence shown here is derived from an EMBL/GenBank/DDBJ whole genome shotgun (WGS) entry which is preliminary data.</text>
</comment>
<evidence type="ECO:0000256" key="3">
    <source>
        <dbReference type="ARBA" id="ARBA00022603"/>
    </source>
</evidence>
<dbReference type="FunFam" id="3.30.950.10:FF:000002">
    <property type="entry name" value="Ribosomal RNA small subunit methyltransferase I"/>
    <property type="match status" value="1"/>
</dbReference>
<dbReference type="GO" id="GO:0070677">
    <property type="term" value="F:rRNA (cytosine-2'-O-)-methyltransferase activity"/>
    <property type="evidence" value="ECO:0007669"/>
    <property type="project" value="UniProtKB-UniRule"/>
</dbReference>
<dbReference type="HAMAP" id="MF_01877">
    <property type="entry name" value="16SrRNA_methyltr_I"/>
    <property type="match status" value="1"/>
</dbReference>
<proteinExistence type="inferred from homology"/>
<dbReference type="NCBIfam" id="TIGR00096">
    <property type="entry name" value="16S rRNA (cytidine(1402)-2'-O)-methyltransferase"/>
    <property type="match status" value="1"/>
</dbReference>
<protein>
    <recommendedName>
        <fullName evidence="6">Ribosomal RNA small subunit methyltransferase I</fullName>
        <ecNumber evidence="6">2.1.1.198</ecNumber>
    </recommendedName>
    <alternativeName>
        <fullName evidence="6">16S rRNA 2'-O-ribose C1402 methyltransferase</fullName>
    </alternativeName>
    <alternativeName>
        <fullName evidence="6">rRNA (cytidine-2'-O-)-methyltransferase RsmI</fullName>
    </alternativeName>
</protein>
<dbReference type="Proteomes" id="UP000592216">
    <property type="component" value="Unassembled WGS sequence"/>
</dbReference>
<dbReference type="PIRSF" id="PIRSF005917">
    <property type="entry name" value="MTase_YraL"/>
    <property type="match status" value="1"/>
</dbReference>
<dbReference type="GO" id="GO:0005737">
    <property type="term" value="C:cytoplasm"/>
    <property type="evidence" value="ECO:0007669"/>
    <property type="project" value="UniProtKB-SubCell"/>
</dbReference>
<keyword evidence="3 6" id="KW-0489">Methyltransferase</keyword>
<dbReference type="Pfam" id="PF23016">
    <property type="entry name" value="RsmI_C"/>
    <property type="match status" value="1"/>
</dbReference>
<dbReference type="SUPFAM" id="SSF53790">
    <property type="entry name" value="Tetrapyrrole methylase"/>
    <property type="match status" value="1"/>
</dbReference>
<dbReference type="Gene3D" id="3.40.1010.10">
    <property type="entry name" value="Cobalt-precorrin-4 Transmethylase, Domain 1"/>
    <property type="match status" value="1"/>
</dbReference>
<dbReference type="InterPro" id="IPR008189">
    <property type="entry name" value="rRNA_ssu_MeTfrase_I"/>
</dbReference>
<keyword evidence="2 6" id="KW-0698">rRNA processing</keyword>
<evidence type="ECO:0000256" key="2">
    <source>
        <dbReference type="ARBA" id="ARBA00022552"/>
    </source>
</evidence>
<accession>A0A850Q3X6</accession>
<dbReference type="CDD" id="cd11648">
    <property type="entry name" value="RsmI"/>
    <property type="match status" value="1"/>
</dbReference>
<name>A0A850Q3X6_9RHOB</name>
<organism evidence="9 10">
    <name type="scientific">Donghicola mangrovi</name>
    <dbReference type="NCBI Taxonomy" id="2729614"/>
    <lineage>
        <taxon>Bacteria</taxon>
        <taxon>Pseudomonadati</taxon>
        <taxon>Pseudomonadota</taxon>
        <taxon>Alphaproteobacteria</taxon>
        <taxon>Rhodobacterales</taxon>
        <taxon>Roseobacteraceae</taxon>
        <taxon>Donghicola</taxon>
    </lineage>
</organism>
<reference evidence="9 10" key="1">
    <citation type="submission" date="2020-04" db="EMBL/GenBank/DDBJ databases">
        <title>Donghicola sp., a member of the Rhodobacteraceae family isolated from mangrove forest in Thailand.</title>
        <authorList>
            <person name="Charoenyingcharoen P."/>
            <person name="Yukphan P."/>
        </authorList>
    </citation>
    <scope>NUCLEOTIDE SEQUENCE [LARGE SCALE GENOMIC DNA]</scope>
    <source>
        <strain evidence="9 10">B5-SW-15</strain>
    </source>
</reference>
<comment type="similarity">
    <text evidence="6">Belongs to the methyltransferase superfamily. RsmI family.</text>
</comment>
<evidence type="ECO:0000256" key="6">
    <source>
        <dbReference type="HAMAP-Rule" id="MF_01877"/>
    </source>
</evidence>
<evidence type="ECO:0000313" key="9">
    <source>
        <dbReference type="EMBL" id="NVO21788.1"/>
    </source>
</evidence>
<dbReference type="InterPro" id="IPR014777">
    <property type="entry name" value="4pyrrole_Mease_sub1"/>
</dbReference>
<dbReference type="EC" id="2.1.1.198" evidence="6"/>
<sequence length="291" mass="31047">MGPVGNHKIEALASGLYFVATPIGTARDITLRALDVLASADVLAAEDTRTLRHLMDIHGIPLGDRPLVAYHDHNGPQARPRLMQALAEGKTVAYASEAGTPLVADPGFQLSKDAIAAGFPVHAAPGASAILTALTIAGLPTDKFLFAGFLPNTKSQRRSALVELGQVPATLVFYESPKRVAAMINDAVEVLGGDREVAICRELTKKFEEVLRGNLSEINAQLSERQLKGEIVVLIGRQIASAVNEESIEQQLKDALSRMSVKDASDAVAQANAMPRRKVYQLALKLGKDDG</sequence>
<feature type="domain" description="RsmI HTH" evidence="8">
    <location>
        <begin position="245"/>
        <end position="286"/>
    </location>
</feature>
<gene>
    <name evidence="6 9" type="primary">rsmI</name>
    <name evidence="9" type="ORF">HJ536_00320</name>
</gene>
<evidence type="ECO:0000259" key="7">
    <source>
        <dbReference type="Pfam" id="PF00590"/>
    </source>
</evidence>
<evidence type="ECO:0000259" key="8">
    <source>
        <dbReference type="Pfam" id="PF23016"/>
    </source>
</evidence>
<evidence type="ECO:0000256" key="1">
    <source>
        <dbReference type="ARBA" id="ARBA00022490"/>
    </source>
</evidence>
<dbReference type="InterPro" id="IPR035996">
    <property type="entry name" value="4pyrrol_Methylase_sf"/>
</dbReference>
<keyword evidence="1 6" id="KW-0963">Cytoplasm</keyword>
<evidence type="ECO:0000313" key="10">
    <source>
        <dbReference type="Proteomes" id="UP000592216"/>
    </source>
</evidence>
<dbReference type="RefSeq" id="WP_177156305.1">
    <property type="nucleotide sequence ID" value="NZ_JABCJE010000001.1"/>
</dbReference>
<dbReference type="InterPro" id="IPR014776">
    <property type="entry name" value="4pyrrole_Mease_sub2"/>
</dbReference>
<dbReference type="Pfam" id="PF00590">
    <property type="entry name" value="TP_methylase"/>
    <property type="match status" value="1"/>
</dbReference>
<evidence type="ECO:0000256" key="4">
    <source>
        <dbReference type="ARBA" id="ARBA00022679"/>
    </source>
</evidence>
<dbReference type="PANTHER" id="PTHR46111">
    <property type="entry name" value="RIBOSOMAL RNA SMALL SUBUNIT METHYLTRANSFERASE I"/>
    <property type="match status" value="1"/>
</dbReference>
<dbReference type="AlphaFoldDB" id="A0A850Q3X6"/>
<dbReference type="EMBL" id="JABCJE010000001">
    <property type="protein sequence ID" value="NVO21788.1"/>
    <property type="molecule type" value="Genomic_DNA"/>
</dbReference>
<comment type="subcellular location">
    <subcellularLocation>
        <location evidence="6">Cytoplasm</location>
    </subcellularLocation>
</comment>
<dbReference type="PANTHER" id="PTHR46111:SF1">
    <property type="entry name" value="RIBOSOMAL RNA SMALL SUBUNIT METHYLTRANSFERASE I"/>
    <property type="match status" value="1"/>
</dbReference>
<comment type="catalytic activity">
    <reaction evidence="6">
        <text>cytidine(1402) in 16S rRNA + S-adenosyl-L-methionine = 2'-O-methylcytidine(1402) in 16S rRNA + S-adenosyl-L-homocysteine + H(+)</text>
        <dbReference type="Rhea" id="RHEA:42924"/>
        <dbReference type="Rhea" id="RHEA-COMP:10285"/>
        <dbReference type="Rhea" id="RHEA-COMP:10286"/>
        <dbReference type="ChEBI" id="CHEBI:15378"/>
        <dbReference type="ChEBI" id="CHEBI:57856"/>
        <dbReference type="ChEBI" id="CHEBI:59789"/>
        <dbReference type="ChEBI" id="CHEBI:74495"/>
        <dbReference type="ChEBI" id="CHEBI:82748"/>
        <dbReference type="EC" id="2.1.1.198"/>
    </reaction>
</comment>
<dbReference type="InterPro" id="IPR053910">
    <property type="entry name" value="RsmI_HTH"/>
</dbReference>
<dbReference type="InterPro" id="IPR000878">
    <property type="entry name" value="4pyrrol_Mease"/>
</dbReference>
<comment type="function">
    <text evidence="6">Catalyzes the 2'-O-methylation of the ribose of cytidine 1402 (C1402) in 16S rRNA.</text>
</comment>
<evidence type="ECO:0000256" key="5">
    <source>
        <dbReference type="ARBA" id="ARBA00022691"/>
    </source>
</evidence>
<feature type="domain" description="Tetrapyrrole methylase" evidence="7">
    <location>
        <begin position="16"/>
        <end position="218"/>
    </location>
</feature>
<keyword evidence="5 6" id="KW-0949">S-adenosyl-L-methionine</keyword>